<dbReference type="EMBL" id="JADEWZ010000075">
    <property type="protein sequence ID" value="MBE9119028.1"/>
    <property type="molecule type" value="Genomic_DNA"/>
</dbReference>
<proteinExistence type="predicted"/>
<name>A0A8J7E261_9CYAN</name>
<keyword evidence="2" id="KW-1185">Reference proteome</keyword>
<comment type="caution">
    <text evidence="1">The sequence shown here is derived from an EMBL/GenBank/DDBJ whole genome shotgun (WGS) entry which is preliminary data.</text>
</comment>
<evidence type="ECO:0000313" key="1">
    <source>
        <dbReference type="EMBL" id="MBE9119028.1"/>
    </source>
</evidence>
<dbReference type="AlphaFoldDB" id="A0A8J7E261"/>
<organism evidence="1 2">
    <name type="scientific">Lusitaniella coriacea LEGE 07157</name>
    <dbReference type="NCBI Taxonomy" id="945747"/>
    <lineage>
        <taxon>Bacteria</taxon>
        <taxon>Bacillati</taxon>
        <taxon>Cyanobacteriota</taxon>
        <taxon>Cyanophyceae</taxon>
        <taxon>Spirulinales</taxon>
        <taxon>Lusitaniellaceae</taxon>
        <taxon>Lusitaniella</taxon>
    </lineage>
</organism>
<accession>A0A8J7E261</accession>
<evidence type="ECO:0000313" key="2">
    <source>
        <dbReference type="Proteomes" id="UP000654482"/>
    </source>
</evidence>
<protein>
    <submittedName>
        <fullName evidence="1">Uncharacterized protein</fullName>
    </submittedName>
</protein>
<reference evidence="1" key="1">
    <citation type="submission" date="2020-10" db="EMBL/GenBank/DDBJ databases">
        <authorList>
            <person name="Castelo-Branco R."/>
            <person name="Eusebio N."/>
            <person name="Adriana R."/>
            <person name="Vieira A."/>
            <person name="Brugerolle De Fraissinette N."/>
            <person name="Rezende De Castro R."/>
            <person name="Schneider M.P."/>
            <person name="Vasconcelos V."/>
            <person name="Leao P.N."/>
        </authorList>
    </citation>
    <scope>NUCLEOTIDE SEQUENCE</scope>
    <source>
        <strain evidence="1">LEGE 07157</strain>
    </source>
</reference>
<gene>
    <name evidence="1" type="ORF">IQ249_24365</name>
</gene>
<dbReference type="Proteomes" id="UP000654482">
    <property type="component" value="Unassembled WGS sequence"/>
</dbReference>
<sequence>MTAYPAWGQLPLEEENGEMPTDAIDNELNLSPEIIEGSPVLQRWREEVPNVLEEIRHDPAFRTRVRLGYSHFPSTQDKGGFNVGVEDIFLGRTGLTLSTNYDRVFEGDRQTFGVDLNYYVLPLGSYINVAPVVGYRNITTDSYWTDGVAVGGKIILPLSRTGAADITFSQLFVSPGSADEVGITTFSVGYAVTPDLRLATDIQKQNSIGDKDSRVGFVLEWMP</sequence>